<proteinExistence type="predicted"/>
<evidence type="ECO:0000313" key="2">
    <source>
        <dbReference type="EMBL" id="SNV39289.1"/>
    </source>
</evidence>
<protein>
    <submittedName>
        <fullName evidence="2">Integral membrane protein</fullName>
    </submittedName>
</protein>
<keyword evidence="1" id="KW-0472">Membrane</keyword>
<dbReference type="NCBIfam" id="TIGR01906">
    <property type="entry name" value="integ_TIGR01906"/>
    <property type="match status" value="1"/>
</dbReference>
<dbReference type="OrthoDB" id="9813051at2"/>
<dbReference type="Proteomes" id="UP000215144">
    <property type="component" value="Chromosome 1"/>
</dbReference>
<keyword evidence="1" id="KW-1133">Transmembrane helix</keyword>
<dbReference type="Pfam" id="PF07314">
    <property type="entry name" value="Lit"/>
    <property type="match status" value="1"/>
</dbReference>
<organism evidence="2 3">
    <name type="scientific">Streptococcus acidominimus</name>
    <dbReference type="NCBI Taxonomy" id="1326"/>
    <lineage>
        <taxon>Bacteria</taxon>
        <taxon>Bacillati</taxon>
        <taxon>Bacillota</taxon>
        <taxon>Bacilli</taxon>
        <taxon>Lactobacillales</taxon>
        <taxon>Streptococcaceae</taxon>
        <taxon>Streptococcus</taxon>
    </lineage>
</organism>
<dbReference type="AlphaFoldDB" id="A0A239WYB8"/>
<feature type="transmembrane region" description="Helical" evidence="1">
    <location>
        <begin position="129"/>
        <end position="148"/>
    </location>
</feature>
<gene>
    <name evidence="2" type="ORF">SAMEA4504048_00954</name>
</gene>
<dbReference type="RefSeq" id="WP_017768804.1">
    <property type="nucleotide sequence ID" value="NZ_LT906454.1"/>
</dbReference>
<keyword evidence="1" id="KW-0812">Transmembrane</keyword>
<evidence type="ECO:0000313" key="3">
    <source>
        <dbReference type="Proteomes" id="UP000215144"/>
    </source>
</evidence>
<reference evidence="2 3" key="1">
    <citation type="submission" date="2017-06" db="EMBL/GenBank/DDBJ databases">
        <authorList>
            <consortium name="Pathogen Informatics"/>
        </authorList>
    </citation>
    <scope>NUCLEOTIDE SEQUENCE [LARGE SCALE GENOMIC DNA]</scope>
    <source>
        <strain evidence="2 3">NCTC11291</strain>
    </source>
</reference>
<dbReference type="EMBL" id="LT906454">
    <property type="protein sequence ID" value="SNV39289.1"/>
    <property type="molecule type" value="Genomic_DNA"/>
</dbReference>
<feature type="transmembrane region" description="Helical" evidence="1">
    <location>
        <begin position="9"/>
        <end position="34"/>
    </location>
</feature>
<name>A0A239WYB8_STRAI</name>
<sequence length="219" mass="25558">MKGIFGQRLLAFLSVIWLLSIAILATIYIAWLAYPLEIDWLNLLDQVTLSKSELLSNYNHLLNYLTNPFAKLLQMPDFQSSGDGLKHFADVKSLFHLVQVIFVVMLVPSLYFLIRSWRKKLLFLHQKTYLIAALVPLVIAALGLAMGFNEFFTLFHQLLFPGDSTWLFNPYTDPIIWVLPETFFMHCFLLFFVLYEGLMWLTYAVSRYTLKQRHHLSSQ</sequence>
<feature type="transmembrane region" description="Helical" evidence="1">
    <location>
        <begin position="183"/>
        <end position="205"/>
    </location>
</feature>
<feature type="transmembrane region" description="Helical" evidence="1">
    <location>
        <begin position="94"/>
        <end position="117"/>
    </location>
</feature>
<accession>A0A239WYB8</accession>
<evidence type="ECO:0000256" key="1">
    <source>
        <dbReference type="SAM" id="Phobius"/>
    </source>
</evidence>
<dbReference type="KEGG" id="saco:SAME_00954"/>
<dbReference type="InterPro" id="IPR010178">
    <property type="entry name" value="Lit"/>
</dbReference>